<keyword evidence="2" id="KW-0964">Secreted</keyword>
<evidence type="ECO:0000313" key="10">
    <source>
        <dbReference type="EMBL" id="GCF93904.1"/>
    </source>
</evidence>
<feature type="domain" description="Pesticidal crystal protein Cry22Aa Ig-like" evidence="9">
    <location>
        <begin position="277"/>
        <end position="361"/>
    </location>
</feature>
<proteinExistence type="predicted"/>
<keyword evidence="6" id="KW-0472">Membrane</keyword>
<evidence type="ECO:0008006" key="12">
    <source>
        <dbReference type="Google" id="ProtNLM"/>
    </source>
</evidence>
<dbReference type="Gene3D" id="2.60.40.10">
    <property type="entry name" value="Immunoglobulins"/>
    <property type="match status" value="2"/>
</dbReference>
<evidence type="ECO:0000256" key="1">
    <source>
        <dbReference type="ARBA" id="ARBA00022512"/>
    </source>
</evidence>
<feature type="region of interest" description="Disordered" evidence="5">
    <location>
        <begin position="132"/>
        <end position="152"/>
    </location>
</feature>
<dbReference type="AlphaFoldDB" id="A0A4P5PBQ5"/>
<protein>
    <recommendedName>
        <fullName evidence="12">Gram-positive cocci surface proteins LPxTG domain-containing protein</fullName>
    </recommendedName>
</protein>
<feature type="chain" id="PRO_5020848583" description="Gram-positive cocci surface proteins LPxTG domain-containing protein" evidence="7">
    <location>
        <begin position="27"/>
        <end position="529"/>
    </location>
</feature>
<evidence type="ECO:0000256" key="5">
    <source>
        <dbReference type="SAM" id="MobiDB-lite"/>
    </source>
</evidence>
<keyword evidence="6" id="KW-0812">Transmembrane</keyword>
<organism evidence="10 11">
    <name type="scientific">Enterococcus florum</name>
    <dbReference type="NCBI Taxonomy" id="2480627"/>
    <lineage>
        <taxon>Bacteria</taxon>
        <taxon>Bacillati</taxon>
        <taxon>Bacillota</taxon>
        <taxon>Bacilli</taxon>
        <taxon>Lactobacillales</taxon>
        <taxon>Enterococcaceae</taxon>
        <taxon>Enterococcus</taxon>
    </lineage>
</organism>
<dbReference type="InterPro" id="IPR019931">
    <property type="entry name" value="LPXTG_anchor"/>
</dbReference>
<keyword evidence="11" id="KW-1185">Reference proteome</keyword>
<feature type="compositionally biased region" description="Low complexity" evidence="5">
    <location>
        <begin position="68"/>
        <end position="81"/>
    </location>
</feature>
<dbReference type="EMBL" id="BJCC01000013">
    <property type="protein sequence ID" value="GCF93904.1"/>
    <property type="molecule type" value="Genomic_DNA"/>
</dbReference>
<comment type="caution">
    <text evidence="10">The sequence shown here is derived from an EMBL/GenBank/DDBJ whole genome shotgun (WGS) entry which is preliminary data.</text>
</comment>
<dbReference type="Proteomes" id="UP000290567">
    <property type="component" value="Unassembled WGS sequence"/>
</dbReference>
<accession>A0A4P5PBQ5</accession>
<feature type="domain" description="Pesticidal crystal protein Cry22Aa Ig-like" evidence="9">
    <location>
        <begin position="120"/>
        <end position="180"/>
    </location>
</feature>
<evidence type="ECO:0000256" key="4">
    <source>
        <dbReference type="ARBA" id="ARBA00023088"/>
    </source>
</evidence>
<keyword evidence="3 7" id="KW-0732">Signal</keyword>
<keyword evidence="6" id="KW-1133">Transmembrane helix</keyword>
<gene>
    <name evidence="10" type="ORF">NRIC_17950</name>
</gene>
<dbReference type="InterPro" id="IPR032179">
    <property type="entry name" value="Cry22Aa_Ig-like"/>
</dbReference>
<keyword evidence="1" id="KW-0134">Cell wall</keyword>
<name>A0A4P5PBQ5_9ENTE</name>
<dbReference type="InterPro" id="IPR013783">
    <property type="entry name" value="Ig-like_fold"/>
</dbReference>
<evidence type="ECO:0000256" key="2">
    <source>
        <dbReference type="ARBA" id="ARBA00022525"/>
    </source>
</evidence>
<reference evidence="11" key="1">
    <citation type="submission" date="2019-02" db="EMBL/GenBank/DDBJ databases">
        <title>Draft genome sequence of Enterococcus sp. Gos25-1.</title>
        <authorList>
            <person name="Tanaka N."/>
            <person name="Shiwa Y."/>
            <person name="Fujita N."/>
        </authorList>
    </citation>
    <scope>NUCLEOTIDE SEQUENCE [LARGE SCALE GENOMIC DNA]</scope>
    <source>
        <strain evidence="11">Gos25-1</strain>
    </source>
</reference>
<evidence type="ECO:0000256" key="3">
    <source>
        <dbReference type="ARBA" id="ARBA00022729"/>
    </source>
</evidence>
<dbReference type="Pfam" id="PF00746">
    <property type="entry name" value="Gram_pos_anchor"/>
    <property type="match status" value="1"/>
</dbReference>
<dbReference type="NCBIfam" id="TIGR01167">
    <property type="entry name" value="LPXTG_anchor"/>
    <property type="match status" value="1"/>
</dbReference>
<feature type="domain" description="Gram-positive cocci surface proteins LPxTG" evidence="8">
    <location>
        <begin position="490"/>
        <end position="526"/>
    </location>
</feature>
<sequence>MKRKQLSWLAITSLLVPAMISTTAVAAEQQTAETTVAETKTQPEAVQPEGPAEQQAEENAPNDPPAVAPAAADPATQTAPAAENNVVVSEKAEVAPLDVKPFPPNVPTETHPVINVIPVLTIRKGEAFDPMKGVSASDKTDGDLTGSVTHTGTVDVNTPGEYLITYKVVNSQGNEATQSVIVKVVEDDIGMYTIELDDFKLPKNADYIQAIKQRITIKKEGGTEIPTAEANIMVSSHHSTAEAGTIAVEVAVLSEYNTVTKKIVTITILDDAASVRIAITGTEPIKVEVGESFDPYVYAKAYALNTTGEAEEELAKASGDGAVGLWAASTVDTATPGEYEVVYKATTALGATVSKTMKVKVFKGEETEKEKRKPVILVEDKVMYVGDKLTKEMVLAWAKTENPEDTITGFKVLEGKEIKVRIANDTLAETGTYQIEFYASTPEGEEISKIITLTVKQRSGEGSGISGNTGGTTNMNHTYNNTNQTQKKTVPQTGKQLPRTGAEVNGFAPIFGGLILGLAALIQRKRHNV</sequence>
<dbReference type="OrthoDB" id="2194768at2"/>
<evidence type="ECO:0000313" key="11">
    <source>
        <dbReference type="Proteomes" id="UP000290567"/>
    </source>
</evidence>
<evidence type="ECO:0000259" key="8">
    <source>
        <dbReference type="Pfam" id="PF00746"/>
    </source>
</evidence>
<feature type="signal peptide" evidence="7">
    <location>
        <begin position="1"/>
        <end position="26"/>
    </location>
</feature>
<feature type="compositionally biased region" description="Low complexity" evidence="5">
    <location>
        <begin position="31"/>
        <end position="61"/>
    </location>
</feature>
<feature type="region of interest" description="Disordered" evidence="5">
    <location>
        <begin position="31"/>
        <end position="81"/>
    </location>
</feature>
<dbReference type="Pfam" id="PF16403">
    <property type="entry name" value="Bact_surface_Ig-like"/>
    <property type="match status" value="2"/>
</dbReference>
<keyword evidence="4" id="KW-0572">Peptidoglycan-anchor</keyword>
<dbReference type="RefSeq" id="WP_146622338.1">
    <property type="nucleotide sequence ID" value="NZ_BJCC01000013.1"/>
</dbReference>
<evidence type="ECO:0000259" key="9">
    <source>
        <dbReference type="Pfam" id="PF16403"/>
    </source>
</evidence>
<evidence type="ECO:0000256" key="7">
    <source>
        <dbReference type="SAM" id="SignalP"/>
    </source>
</evidence>
<evidence type="ECO:0000256" key="6">
    <source>
        <dbReference type="SAM" id="Phobius"/>
    </source>
</evidence>
<feature type="transmembrane region" description="Helical" evidence="6">
    <location>
        <begin position="504"/>
        <end position="522"/>
    </location>
</feature>